<organism evidence="8 9">
    <name type="scientific">Aspergillus bertholletiae</name>
    <dbReference type="NCBI Taxonomy" id="1226010"/>
    <lineage>
        <taxon>Eukaryota</taxon>
        <taxon>Fungi</taxon>
        <taxon>Dikarya</taxon>
        <taxon>Ascomycota</taxon>
        <taxon>Pezizomycotina</taxon>
        <taxon>Eurotiomycetes</taxon>
        <taxon>Eurotiomycetidae</taxon>
        <taxon>Eurotiales</taxon>
        <taxon>Aspergillaceae</taxon>
        <taxon>Aspergillus</taxon>
        <taxon>Aspergillus subgen. Circumdati</taxon>
    </lineage>
</organism>
<keyword evidence="2 5" id="KW-0812">Transmembrane</keyword>
<evidence type="ECO:0000313" key="8">
    <source>
        <dbReference type="EMBL" id="KAE8378337.1"/>
    </source>
</evidence>
<keyword evidence="4 5" id="KW-0472">Membrane</keyword>
<dbReference type="EMBL" id="ML736209">
    <property type="protein sequence ID" value="KAE8378337.1"/>
    <property type="molecule type" value="Genomic_DNA"/>
</dbReference>
<evidence type="ECO:0000256" key="4">
    <source>
        <dbReference type="ARBA" id="ARBA00023136"/>
    </source>
</evidence>
<comment type="subcellular location">
    <subcellularLocation>
        <location evidence="1">Membrane</location>
        <topology evidence="1">Multi-pass membrane protein</topology>
    </subcellularLocation>
</comment>
<feature type="domain" description="TLC" evidence="7">
    <location>
        <begin position="68"/>
        <end position="316"/>
    </location>
</feature>
<evidence type="ECO:0000256" key="6">
    <source>
        <dbReference type="SAM" id="Phobius"/>
    </source>
</evidence>
<dbReference type="PROSITE" id="PS50922">
    <property type="entry name" value="TLC"/>
    <property type="match status" value="1"/>
</dbReference>
<evidence type="ECO:0000256" key="3">
    <source>
        <dbReference type="ARBA" id="ARBA00022989"/>
    </source>
</evidence>
<dbReference type="Pfam" id="PF03798">
    <property type="entry name" value="TRAM_LAG1_CLN8"/>
    <property type="match status" value="1"/>
</dbReference>
<feature type="transmembrane region" description="Helical" evidence="6">
    <location>
        <begin position="77"/>
        <end position="95"/>
    </location>
</feature>
<accession>A0A5N7B9B8</accession>
<dbReference type="GO" id="GO:0016020">
    <property type="term" value="C:membrane"/>
    <property type="evidence" value="ECO:0007669"/>
    <property type="project" value="UniProtKB-SubCell"/>
</dbReference>
<name>A0A5N7B9B8_9EURO</name>
<evidence type="ECO:0000256" key="1">
    <source>
        <dbReference type="ARBA" id="ARBA00004141"/>
    </source>
</evidence>
<dbReference type="GO" id="GO:0005783">
    <property type="term" value="C:endoplasmic reticulum"/>
    <property type="evidence" value="ECO:0007669"/>
    <property type="project" value="TreeGrafter"/>
</dbReference>
<dbReference type="PANTHER" id="PTHR13439:SF0">
    <property type="entry name" value="TOPOISOMERASE I DAMAGE AFFECTED PROTEIN 4"/>
    <property type="match status" value="1"/>
</dbReference>
<feature type="transmembrane region" description="Helical" evidence="6">
    <location>
        <begin position="115"/>
        <end position="133"/>
    </location>
</feature>
<feature type="transmembrane region" description="Helical" evidence="6">
    <location>
        <begin position="202"/>
        <end position="223"/>
    </location>
</feature>
<dbReference type="AlphaFoldDB" id="A0A5N7B9B8"/>
<dbReference type="SMART" id="SM00724">
    <property type="entry name" value="TLC"/>
    <property type="match status" value="1"/>
</dbReference>
<dbReference type="InterPro" id="IPR006634">
    <property type="entry name" value="TLC-dom"/>
</dbReference>
<evidence type="ECO:0000256" key="5">
    <source>
        <dbReference type="PROSITE-ProRule" id="PRU00205"/>
    </source>
</evidence>
<dbReference type="OrthoDB" id="10266980at2759"/>
<proteinExistence type="predicted"/>
<evidence type="ECO:0000313" key="9">
    <source>
        <dbReference type="Proteomes" id="UP000326198"/>
    </source>
</evidence>
<dbReference type="InterPro" id="IPR050846">
    <property type="entry name" value="TLCD"/>
</dbReference>
<feature type="transmembrane region" description="Helical" evidence="6">
    <location>
        <begin position="284"/>
        <end position="304"/>
    </location>
</feature>
<sequence length="322" mass="37081">MLDPFPPPAWFQENVSHPLASYLRLPALSQHTHESAIALVTYQLTHFYLSPFLSRWLFPRHYPNLSPATKLNWHTHVVSSVHSILISTVAVWVMLHDEEWRLMSYEPVGAVERVYGYTGALGLLAALAQGYFIYHLVMATVHFKVFGIGTLFHAVSCSAFIFGFTPFLLFYYAPFLLFEVSNPFVNNYWFLKELGINRGVLYIVNGALLFLSFFVCRVVWGSWHTVFALSDLWSSTEDTWSGSALLDRNHLRCISAERINEALLEACVEQSKFASEAPVRTPTWVAVMYATPLLILCLLNYFWFFKIFRLAWRHIQNHLKTS</sequence>
<protein>
    <submittedName>
        <fullName evidence="8">TLC domain-containing protein</fullName>
    </submittedName>
</protein>
<keyword evidence="3 6" id="KW-1133">Transmembrane helix</keyword>
<reference evidence="8 9" key="1">
    <citation type="submission" date="2019-04" db="EMBL/GenBank/DDBJ databases">
        <title>Friends and foes A comparative genomics studyof 23 Aspergillus species from section Flavi.</title>
        <authorList>
            <consortium name="DOE Joint Genome Institute"/>
            <person name="Kjaerbolling I."/>
            <person name="Vesth T."/>
            <person name="Frisvad J.C."/>
            <person name="Nybo J.L."/>
            <person name="Theobald S."/>
            <person name="Kildgaard S."/>
            <person name="Isbrandt T."/>
            <person name="Kuo A."/>
            <person name="Sato A."/>
            <person name="Lyhne E.K."/>
            <person name="Kogle M.E."/>
            <person name="Wiebenga A."/>
            <person name="Kun R.S."/>
            <person name="Lubbers R.J."/>
            <person name="Makela M.R."/>
            <person name="Barry K."/>
            <person name="Chovatia M."/>
            <person name="Clum A."/>
            <person name="Daum C."/>
            <person name="Haridas S."/>
            <person name="He G."/>
            <person name="LaButti K."/>
            <person name="Lipzen A."/>
            <person name="Mondo S."/>
            <person name="Riley R."/>
            <person name="Salamov A."/>
            <person name="Simmons B.A."/>
            <person name="Magnuson J.K."/>
            <person name="Henrissat B."/>
            <person name="Mortensen U.H."/>
            <person name="Larsen T.O."/>
            <person name="Devries R.P."/>
            <person name="Grigoriev I.V."/>
            <person name="Machida M."/>
            <person name="Baker S.E."/>
            <person name="Andersen M.R."/>
        </authorList>
    </citation>
    <scope>NUCLEOTIDE SEQUENCE [LARGE SCALE GENOMIC DNA]</scope>
    <source>
        <strain evidence="8 9">IBT 29228</strain>
    </source>
</reference>
<keyword evidence="9" id="KW-1185">Reference proteome</keyword>
<evidence type="ECO:0000259" key="7">
    <source>
        <dbReference type="PROSITE" id="PS50922"/>
    </source>
</evidence>
<evidence type="ECO:0000256" key="2">
    <source>
        <dbReference type="ARBA" id="ARBA00022692"/>
    </source>
</evidence>
<dbReference type="PANTHER" id="PTHR13439">
    <property type="entry name" value="CT120 PROTEIN"/>
    <property type="match status" value="1"/>
</dbReference>
<gene>
    <name evidence="8" type="ORF">BDV26DRAFT_304330</name>
</gene>
<dbReference type="Proteomes" id="UP000326198">
    <property type="component" value="Unassembled WGS sequence"/>
</dbReference>
<dbReference type="GO" id="GO:0055088">
    <property type="term" value="P:lipid homeostasis"/>
    <property type="evidence" value="ECO:0007669"/>
    <property type="project" value="TreeGrafter"/>
</dbReference>